<keyword evidence="4" id="KW-1185">Reference proteome</keyword>
<dbReference type="Pfam" id="PF00075">
    <property type="entry name" value="RNase_H"/>
    <property type="match status" value="2"/>
</dbReference>
<dbReference type="InterPro" id="IPR052560">
    <property type="entry name" value="RdDP_mobile_element"/>
</dbReference>
<organism evidence="3 4">
    <name type="scientific">Parnassius apollo</name>
    <name type="common">Apollo butterfly</name>
    <name type="synonym">Papilio apollo</name>
    <dbReference type="NCBI Taxonomy" id="110799"/>
    <lineage>
        <taxon>Eukaryota</taxon>
        <taxon>Metazoa</taxon>
        <taxon>Ecdysozoa</taxon>
        <taxon>Arthropoda</taxon>
        <taxon>Hexapoda</taxon>
        <taxon>Insecta</taxon>
        <taxon>Pterygota</taxon>
        <taxon>Neoptera</taxon>
        <taxon>Endopterygota</taxon>
        <taxon>Lepidoptera</taxon>
        <taxon>Glossata</taxon>
        <taxon>Ditrysia</taxon>
        <taxon>Papilionoidea</taxon>
        <taxon>Papilionidae</taxon>
        <taxon>Parnassiinae</taxon>
        <taxon>Parnassini</taxon>
        <taxon>Parnassius</taxon>
        <taxon>Parnassius</taxon>
    </lineage>
</organism>
<evidence type="ECO:0000259" key="1">
    <source>
        <dbReference type="PROSITE" id="PS50878"/>
    </source>
</evidence>
<evidence type="ECO:0000313" key="4">
    <source>
        <dbReference type="Proteomes" id="UP000691718"/>
    </source>
</evidence>
<dbReference type="Proteomes" id="UP000691718">
    <property type="component" value="Unassembled WGS sequence"/>
</dbReference>
<name>A0A8S3WYE9_PARAO</name>
<accession>A0A8S3WYE9</accession>
<proteinExistence type="predicted"/>
<dbReference type="InterPro" id="IPR000477">
    <property type="entry name" value="RT_dom"/>
</dbReference>
<dbReference type="PANTHER" id="PTHR36688">
    <property type="entry name" value="ENDO/EXONUCLEASE/PHOSPHATASE DOMAIN-CONTAINING PROTEIN"/>
    <property type="match status" value="1"/>
</dbReference>
<comment type="caution">
    <text evidence="3">The sequence shown here is derived from an EMBL/GenBank/DDBJ whole genome shotgun (WGS) entry which is preliminary data.</text>
</comment>
<dbReference type="EMBL" id="CAJQZP010000859">
    <property type="protein sequence ID" value="CAG4990052.1"/>
    <property type="molecule type" value="Genomic_DNA"/>
</dbReference>
<dbReference type="PROSITE" id="PS50878">
    <property type="entry name" value="RT_POL"/>
    <property type="match status" value="1"/>
</dbReference>
<dbReference type="CDD" id="cd09276">
    <property type="entry name" value="Rnase_HI_RT_non_LTR"/>
    <property type="match status" value="2"/>
</dbReference>
<gene>
    <name evidence="3" type="ORF">PAPOLLO_LOCUS11897</name>
</gene>
<dbReference type="InterPro" id="IPR002156">
    <property type="entry name" value="RNaseH_domain"/>
</dbReference>
<dbReference type="PROSITE" id="PS50879">
    <property type="entry name" value="RNASE_H_1"/>
    <property type="match status" value="2"/>
</dbReference>
<dbReference type="OrthoDB" id="411871at2759"/>
<sequence>MCVVQLLNTKYRLFLVSVYVEPTNDINNTLNHLELFLKGHANKHIIIGGDFNGWHTAWGSNISNKRGRNVHDIIMSNDLIVFNDGKFPTFETVTHGTSRSSFIDLTMASANISNKIDGWQVNMNACPSSEHNAIDFLLKLNNDTLHRKKKSTTYRYNTKNADWSTFCNQIKLAMEKEQLTTKNIELFDVQDIDNYIKDITNIIQKVSSKVFKHRGIAKTYIPWWNSELETLKLGVIKMHHRIQTLKRSRKPLDRVLLERKQLKQEYLDAIRKASTENFKEFCSKQGKEDVWSLTNRLLKNSPQPVLPSTIRVTPTNFTTTSKETAHVLLNKFYPNDTEDDTEQQKLLRQSMYCEPNTSDDRFFTEEEVIDCLKTISPNKAPGTDHLTADICLAFTTIYKTAINKLLNRCFEISYFPKQWKIAHAIILPKFNKSDYSDPSSYRPIGLINVFGKLFEKLLSKRLTYHMSVNNKTNPKQFGFKEQSSTCHALKNAVDIINTSKSKKELVIAVSLDIQAAFDNAWWPILFKRLKQIKCPRNIYNLILNYIKDRLVTLNYADVTVNKTMTRGCVQGSVCGPLFWNLILDDLFDTPLPEGCYLQAFADDVLLIVAHKNVSELQIAANSALESISEWGKEAKLRFGPNKTQLITFTGKAKMAKIVMSGTTLEFCKEIKLLGVIIDRNLKFIEHTKYITNKALNIFKKLCVYIRPTWGINSENIRIIYMQVIEPIITYAAGIWGGATKFKIVKDKLISLQRGFAIKIIRAFKTVSASAAISLALLTPLHLKVIEVANIETSKLTGKTELLPDDIVIEKPLTPSQLLHPADRKTIEINMATTQEDIDKNYNNHTTKIFTDGSKHNDGSTGAAFVVQINDKIKIRKKYKLHPSCTVFQAELLAIERACKWAIQTGVNNLSILTDSLSGLKEIQNKDSTNPFVVSIHKCIHQICNAGTGTINFIWVKAHKGLTGNEEADSTAKQAASSHSKYEYDNTPLSYLKHNFKQITLTNADSYYKDSVQGQYTKSICPDIESIQNLWEAFKPSFEFTQILTGHGFNLSYLYRFKIKSTNKCPCNDNSEQTFKHLIEECPRYSNTRNDHIITSLARLTPIHIKINELAIIETTKLTGTSKYLPTDISLDTPSKPEERLHPSRRKIIHYQEANNAQEVNQILLENTHHIYTDGSRHDQKVGGAFVVYCPNGKIITRKLKLHSSCSVFQAELKAIEQACVWLADKHIPNAAILTDSKSGLQEIGNPNSTNQIVTNIHRMLDNHSLSVNFIWVKAHTGIAGNEAADLAAKAAATSHNVPILIKFPISFVRKLAQQDSKVASEQFYQDNMKGEITRKWLPTLTHIQELYQVTKHSFTLTQILTGHGYHKEYLHRFKIVENNTCPCDDTAVQSIFHLLNDCPKFQATRLTHTITCANFKVQPFSIEEIIKKESTFETFLHHINSIIKSLKKFNGTE</sequence>
<protein>
    <submittedName>
        <fullName evidence="3">(apollo) hypothetical protein</fullName>
    </submittedName>
</protein>
<dbReference type="PANTHER" id="PTHR36688:SF2">
    <property type="entry name" value="ENDONUCLEASE_EXONUCLEASE_PHOSPHATASE DOMAIN-CONTAINING PROTEIN"/>
    <property type="match status" value="1"/>
</dbReference>
<feature type="domain" description="Reverse transcriptase" evidence="1">
    <location>
        <begin position="408"/>
        <end position="677"/>
    </location>
</feature>
<dbReference type="Pfam" id="PF14529">
    <property type="entry name" value="Exo_endo_phos_2"/>
    <property type="match status" value="1"/>
</dbReference>
<dbReference type="InterPro" id="IPR005135">
    <property type="entry name" value="Endo/exonuclease/phosphatase"/>
</dbReference>
<dbReference type="Pfam" id="PF00078">
    <property type="entry name" value="RVT_1"/>
    <property type="match status" value="1"/>
</dbReference>
<evidence type="ECO:0000313" key="3">
    <source>
        <dbReference type="EMBL" id="CAG4990052.1"/>
    </source>
</evidence>
<evidence type="ECO:0000259" key="2">
    <source>
        <dbReference type="PROSITE" id="PS50879"/>
    </source>
</evidence>
<dbReference type="GO" id="GO:0003676">
    <property type="term" value="F:nucleic acid binding"/>
    <property type="evidence" value="ECO:0007669"/>
    <property type="project" value="InterPro"/>
</dbReference>
<reference evidence="3" key="1">
    <citation type="submission" date="2021-04" db="EMBL/GenBank/DDBJ databases">
        <authorList>
            <person name="Tunstrom K."/>
        </authorList>
    </citation>
    <scope>NUCLEOTIDE SEQUENCE</scope>
</reference>
<dbReference type="CDD" id="cd01650">
    <property type="entry name" value="RT_nLTR_like"/>
    <property type="match status" value="1"/>
</dbReference>
<feature type="domain" description="RNase H type-1" evidence="2">
    <location>
        <begin position="1164"/>
        <end position="1293"/>
    </location>
</feature>
<feature type="domain" description="RNase H type-1" evidence="2">
    <location>
        <begin position="842"/>
        <end position="976"/>
    </location>
</feature>
<dbReference type="GO" id="GO:0004523">
    <property type="term" value="F:RNA-DNA hybrid ribonuclease activity"/>
    <property type="evidence" value="ECO:0007669"/>
    <property type="project" value="InterPro"/>
</dbReference>